<feature type="transmembrane region" description="Helical" evidence="1">
    <location>
        <begin position="179"/>
        <end position="205"/>
    </location>
</feature>
<proteinExistence type="predicted"/>
<sequence length="355" mass="38457">MSGWWKSLQVGFTFIGTVVGAGFASGKEVMQFFTRFGQWSPLLILCATLFFVWIGSKIMLLAAEMKAASYEDLNKHLFGDKIGRGVSLVMLFVLLAVNAVMLAGAGSIFSEHLNLSYQSGLLITMFACFVLLRKGISAIMTINTLVVPIMILFTAILVFDTLGSPGHGRWMSFETDASLWAAGLSPFLYAAFNLSMAQAVLVPLGSSIGDPRVLRRGAWLGGIGIGLLLFAGHVTLAARMPGVERFDIPMAGIAREFGAWIHWIYVLLIFSEIFTTLVADIFGLTVQLQERMRIPRSILTAGLLIVCFGVGQFGFGPLLSTLYPLFGMLSLGWLFLMGRDRALGNGSPPAAPPTP</sequence>
<feature type="transmembrane region" description="Helical" evidence="1">
    <location>
        <begin position="298"/>
        <end position="315"/>
    </location>
</feature>
<dbReference type="AlphaFoldDB" id="A0A3G3JXX2"/>
<dbReference type="PANTHER" id="PTHR37814">
    <property type="entry name" value="CONSERVED MEMBRANE PROTEIN"/>
    <property type="match status" value="1"/>
</dbReference>
<dbReference type="KEGG" id="coh:EAV92_11340"/>
<dbReference type="RefSeq" id="WP_123041188.1">
    <property type="nucleotide sequence ID" value="NZ_CP033433.1"/>
</dbReference>
<dbReference type="Proteomes" id="UP000269097">
    <property type="component" value="Chromosome"/>
</dbReference>
<feature type="transmembrane region" description="Helical" evidence="1">
    <location>
        <begin position="86"/>
        <end position="109"/>
    </location>
</feature>
<feature type="transmembrane region" description="Helical" evidence="1">
    <location>
        <begin position="139"/>
        <end position="159"/>
    </location>
</feature>
<keyword evidence="1" id="KW-1133">Transmembrane helix</keyword>
<keyword evidence="3" id="KW-1185">Reference proteome</keyword>
<feature type="transmembrane region" description="Helical" evidence="1">
    <location>
        <begin position="42"/>
        <end position="65"/>
    </location>
</feature>
<dbReference type="PANTHER" id="PTHR37814:SF1">
    <property type="entry name" value="MEMBRANE PROTEIN"/>
    <property type="match status" value="1"/>
</dbReference>
<feature type="transmembrane region" description="Helical" evidence="1">
    <location>
        <begin position="321"/>
        <end position="338"/>
    </location>
</feature>
<dbReference type="InterPro" id="IPR038728">
    <property type="entry name" value="YkvI-like"/>
</dbReference>
<name>A0A3G3JXX2_9BACL</name>
<accession>A0A3G3JXX2</accession>
<evidence type="ECO:0008006" key="4">
    <source>
        <dbReference type="Google" id="ProtNLM"/>
    </source>
</evidence>
<reference evidence="2 3" key="1">
    <citation type="submission" date="2018-10" db="EMBL/GenBank/DDBJ databases">
        <title>Genome Sequence of Cohnella sp.</title>
        <authorList>
            <person name="Srinivasan S."/>
            <person name="Kim M.K."/>
        </authorList>
    </citation>
    <scope>NUCLEOTIDE SEQUENCE [LARGE SCALE GENOMIC DNA]</scope>
    <source>
        <strain evidence="2 3">18JY8-7</strain>
    </source>
</reference>
<evidence type="ECO:0000313" key="2">
    <source>
        <dbReference type="EMBL" id="AYQ73106.1"/>
    </source>
</evidence>
<protein>
    <recommendedName>
        <fullName evidence="4">Membrane protein YkvI</fullName>
    </recommendedName>
</protein>
<evidence type="ECO:0000256" key="1">
    <source>
        <dbReference type="SAM" id="Phobius"/>
    </source>
</evidence>
<feature type="transmembrane region" description="Helical" evidence="1">
    <location>
        <begin position="217"/>
        <end position="240"/>
    </location>
</feature>
<feature type="transmembrane region" description="Helical" evidence="1">
    <location>
        <begin position="260"/>
        <end position="286"/>
    </location>
</feature>
<gene>
    <name evidence="2" type="ORF">EAV92_11340</name>
</gene>
<keyword evidence="1" id="KW-0472">Membrane</keyword>
<dbReference type="EMBL" id="CP033433">
    <property type="protein sequence ID" value="AYQ73106.1"/>
    <property type="molecule type" value="Genomic_DNA"/>
</dbReference>
<organism evidence="2 3">
    <name type="scientific">Cohnella candidum</name>
    <dbReference type="NCBI Taxonomy" id="2674991"/>
    <lineage>
        <taxon>Bacteria</taxon>
        <taxon>Bacillati</taxon>
        <taxon>Bacillota</taxon>
        <taxon>Bacilli</taxon>
        <taxon>Bacillales</taxon>
        <taxon>Paenibacillaceae</taxon>
        <taxon>Cohnella</taxon>
    </lineage>
</organism>
<feature type="transmembrane region" description="Helical" evidence="1">
    <location>
        <begin position="115"/>
        <end position="132"/>
    </location>
</feature>
<evidence type="ECO:0000313" key="3">
    <source>
        <dbReference type="Proteomes" id="UP000269097"/>
    </source>
</evidence>
<keyword evidence="1" id="KW-0812">Transmembrane</keyword>